<reference evidence="2 3" key="1">
    <citation type="submission" date="2020-01" db="EMBL/GenBank/DDBJ databases">
        <title>Whole genome sequence of Heliobacterium gestii DSM 11169.</title>
        <authorList>
            <person name="Kyndt J.A."/>
            <person name="Meyer T.E."/>
        </authorList>
    </citation>
    <scope>NUCLEOTIDE SEQUENCE [LARGE SCALE GENOMIC DNA]</scope>
    <source>
        <strain evidence="2 3">DSM 11169</strain>
    </source>
</reference>
<evidence type="ECO:0000313" key="2">
    <source>
        <dbReference type="EMBL" id="MZP42811.1"/>
    </source>
</evidence>
<dbReference type="InterPro" id="IPR019074">
    <property type="entry name" value="YabQ"/>
</dbReference>
<organism evidence="2 3">
    <name type="scientific">Heliomicrobium gestii</name>
    <name type="common">Heliobacterium gestii</name>
    <dbReference type="NCBI Taxonomy" id="2699"/>
    <lineage>
        <taxon>Bacteria</taxon>
        <taxon>Bacillati</taxon>
        <taxon>Bacillota</taxon>
        <taxon>Clostridia</taxon>
        <taxon>Eubacteriales</taxon>
        <taxon>Heliobacteriaceae</taxon>
        <taxon>Heliomicrobium</taxon>
    </lineage>
</organism>
<feature type="transmembrane region" description="Helical" evidence="1">
    <location>
        <begin position="6"/>
        <end position="27"/>
    </location>
</feature>
<dbReference type="NCBIfam" id="TIGR02893">
    <property type="entry name" value="spore_yabQ"/>
    <property type="match status" value="1"/>
</dbReference>
<dbReference type="RefSeq" id="WP_161261388.1">
    <property type="nucleotide sequence ID" value="NZ_JAFBDC010000004.1"/>
</dbReference>
<feature type="transmembrane region" description="Helical" evidence="1">
    <location>
        <begin position="39"/>
        <end position="62"/>
    </location>
</feature>
<gene>
    <name evidence="2" type="ORF">GTO89_07130</name>
</gene>
<evidence type="ECO:0008006" key="4">
    <source>
        <dbReference type="Google" id="ProtNLM"/>
    </source>
</evidence>
<sequence>MTPVVQQVYGFVLSAVGGLVLGTAFDLYRTLVRVGRRRWWVAVADVLMWIIGAGLFFLLLLWGHWGEVRFYVFLGLAGGLAVYYRYMTEEVRAFWEGMLELILHLLQTLGYLVTFPFILLYRSGRRALRWLYLTGGRCRRWSRDRLWTPLRKAASHGKARLGRMSNQSRQFFGQRTAVLRRRLGRGTAGMGQRFSGRLRALWRRPPKQPPTP</sequence>
<dbReference type="AlphaFoldDB" id="A0A845LB64"/>
<dbReference type="OrthoDB" id="9801633at2"/>
<keyword evidence="1" id="KW-0812">Transmembrane</keyword>
<feature type="transmembrane region" description="Helical" evidence="1">
    <location>
        <begin position="68"/>
        <end position="86"/>
    </location>
</feature>
<evidence type="ECO:0000256" key="1">
    <source>
        <dbReference type="SAM" id="Phobius"/>
    </source>
</evidence>
<protein>
    <recommendedName>
        <fullName evidence="4">Spore cortex biosynthesis protein YabQ</fullName>
    </recommendedName>
</protein>
<dbReference type="Proteomes" id="UP000471031">
    <property type="component" value="Unassembled WGS sequence"/>
</dbReference>
<accession>A0A845LB64</accession>
<comment type="caution">
    <text evidence="2">The sequence shown here is derived from an EMBL/GenBank/DDBJ whole genome shotgun (WGS) entry which is preliminary data.</text>
</comment>
<proteinExistence type="predicted"/>
<keyword evidence="3" id="KW-1185">Reference proteome</keyword>
<feature type="transmembrane region" description="Helical" evidence="1">
    <location>
        <begin position="98"/>
        <end position="121"/>
    </location>
</feature>
<keyword evidence="1" id="KW-1133">Transmembrane helix</keyword>
<evidence type="ECO:0000313" key="3">
    <source>
        <dbReference type="Proteomes" id="UP000471031"/>
    </source>
</evidence>
<name>A0A845LB64_HELGE</name>
<keyword evidence="1" id="KW-0472">Membrane</keyword>
<dbReference type="Pfam" id="PF09578">
    <property type="entry name" value="Spore_YabQ"/>
    <property type="match status" value="1"/>
</dbReference>
<dbReference type="EMBL" id="WXEX01000005">
    <property type="protein sequence ID" value="MZP42811.1"/>
    <property type="molecule type" value="Genomic_DNA"/>
</dbReference>